<evidence type="ECO:0000313" key="3">
    <source>
        <dbReference type="Proteomes" id="UP000824189"/>
    </source>
</evidence>
<feature type="region of interest" description="Disordered" evidence="1">
    <location>
        <begin position="1"/>
        <end position="25"/>
    </location>
</feature>
<organism evidence="2 3">
    <name type="scientific">Candidatus Corynebacterium gallistercoris</name>
    <dbReference type="NCBI Taxonomy" id="2838530"/>
    <lineage>
        <taxon>Bacteria</taxon>
        <taxon>Bacillati</taxon>
        <taxon>Actinomycetota</taxon>
        <taxon>Actinomycetes</taxon>
        <taxon>Mycobacteriales</taxon>
        <taxon>Corynebacteriaceae</taxon>
        <taxon>Corynebacterium</taxon>
    </lineage>
</organism>
<protein>
    <submittedName>
        <fullName evidence="2">DUF4192 domain-containing protein</fullName>
    </submittedName>
</protein>
<dbReference type="Proteomes" id="UP000824189">
    <property type="component" value="Unassembled WGS sequence"/>
</dbReference>
<accession>A0A9D1RVY5</accession>
<evidence type="ECO:0000256" key="1">
    <source>
        <dbReference type="SAM" id="MobiDB-lite"/>
    </source>
</evidence>
<dbReference type="Pfam" id="PF13830">
    <property type="entry name" value="DUF4192"/>
    <property type="match status" value="1"/>
</dbReference>
<comment type="caution">
    <text evidence="2">The sequence shown here is derived from an EMBL/GenBank/DDBJ whole genome shotgun (WGS) entry which is preliminary data.</text>
</comment>
<sequence>MTTSSTSGINRDFDPDIPPIPTQPVHLGSDPGRLISVLPALLGFPPRESLLLLGLHRPLGATAARRQLGPLIRTDLDHHAAADAAETMLHNLASEQDPEVIVLVVSEDRSLARDFATTYVGLFLREGMAINGTFLVDEVTTGARWEEMTSGEMGLVGDVKDNAVADLRAVHRSQPMGSREELDAWLDPVAPLSEVLDCQEELPHSMQASAATVIGVLKRIQAIDAGEQRIEDALEDTDFLDVVNILCADTYGHTIMAAATCGSPSAIAREILATAVRTNSGPMRRRLMFILSLVLAANDEGTLAFHTLNRVLEELCMAGVCELDGEDILPQDRGLRMDLETALMAEGAAESHINGHVKVLINLIFSHSFEVLNAIREDFDIAEELTAKGPEERRFVSRHRDFMAFGVAQGFRESKRSLEFPEDPAMGFLDELPAGIWDNYRTQFDEVIDRLDWDFINAVLNVPARQAPW</sequence>
<name>A0A9D1RVY5_9CORY</name>
<evidence type="ECO:0000313" key="2">
    <source>
        <dbReference type="EMBL" id="HIW95268.1"/>
    </source>
</evidence>
<proteinExistence type="predicted"/>
<reference evidence="2" key="2">
    <citation type="submission" date="2021-04" db="EMBL/GenBank/DDBJ databases">
        <authorList>
            <person name="Gilroy R."/>
        </authorList>
    </citation>
    <scope>NUCLEOTIDE SEQUENCE</scope>
    <source>
        <strain evidence="2">4376</strain>
    </source>
</reference>
<dbReference type="InterPro" id="IPR025447">
    <property type="entry name" value="DUF4192"/>
</dbReference>
<dbReference type="AlphaFoldDB" id="A0A9D1RVY5"/>
<gene>
    <name evidence="2" type="ORF">H9867_02090</name>
</gene>
<dbReference type="EMBL" id="DXFZ01000028">
    <property type="protein sequence ID" value="HIW95268.1"/>
    <property type="molecule type" value="Genomic_DNA"/>
</dbReference>
<reference evidence="2" key="1">
    <citation type="journal article" date="2021" name="PeerJ">
        <title>Extensive microbial diversity within the chicken gut microbiome revealed by metagenomics and culture.</title>
        <authorList>
            <person name="Gilroy R."/>
            <person name="Ravi A."/>
            <person name="Getino M."/>
            <person name="Pursley I."/>
            <person name="Horton D.L."/>
            <person name="Alikhan N.F."/>
            <person name="Baker D."/>
            <person name="Gharbi K."/>
            <person name="Hall N."/>
            <person name="Watson M."/>
            <person name="Adriaenssens E.M."/>
            <person name="Foster-Nyarko E."/>
            <person name="Jarju S."/>
            <person name="Secka A."/>
            <person name="Antonio M."/>
            <person name="Oren A."/>
            <person name="Chaudhuri R.R."/>
            <person name="La Ragione R."/>
            <person name="Hildebrand F."/>
            <person name="Pallen M.J."/>
        </authorList>
    </citation>
    <scope>NUCLEOTIDE SEQUENCE</scope>
    <source>
        <strain evidence="2">4376</strain>
    </source>
</reference>